<keyword evidence="4" id="KW-1017">Isopeptide bond</keyword>
<comment type="subcellular location">
    <subcellularLocation>
        <location evidence="1">Nucleus</location>
    </subcellularLocation>
</comment>
<feature type="compositionally biased region" description="Polar residues" evidence="17">
    <location>
        <begin position="1"/>
        <end position="15"/>
    </location>
</feature>
<accession>A0A8J6GSG0</accession>
<dbReference type="GO" id="GO:0003697">
    <property type="term" value="F:single-stranded DNA binding"/>
    <property type="evidence" value="ECO:0007669"/>
    <property type="project" value="InterPro"/>
</dbReference>
<dbReference type="AlphaFoldDB" id="A0A8J6GSG0"/>
<feature type="compositionally biased region" description="Acidic residues" evidence="17">
    <location>
        <begin position="81"/>
        <end position="106"/>
    </location>
</feature>
<evidence type="ECO:0000259" key="18">
    <source>
        <dbReference type="SMART" id="SM01280"/>
    </source>
</evidence>
<proteinExistence type="inferred from homology"/>
<keyword evidence="8" id="KW-0227">DNA damage</keyword>
<feature type="compositionally biased region" description="Polar residues" evidence="17">
    <location>
        <begin position="213"/>
        <end position="226"/>
    </location>
</feature>
<comment type="function">
    <text evidence="15">Acts as a replication initiation factor that brings together the MCM2-7 helicase and the DNA polymerase alpha/primase complex in order to initiate DNA replication. Additionally, plays a role in preventing DNA damage during replication. Key effector of the RBBP6 and ZBTB38-mediated regulation of DNA-replication and common fragile sites stability; acts as a direct target of transcriptional repression by ZBTB38.</text>
</comment>
<comment type="caution">
    <text evidence="19">The sequence shown here is derived from an EMBL/GenBank/DDBJ whole genome shotgun (WGS) entry which is preliminary data.</text>
</comment>
<evidence type="ECO:0000256" key="6">
    <source>
        <dbReference type="ARBA" id="ARBA00022705"/>
    </source>
</evidence>
<organism evidence="19 20">
    <name type="scientific">Microtus ochrogaster</name>
    <name type="common">Prairie vole</name>
    <dbReference type="NCBI Taxonomy" id="79684"/>
    <lineage>
        <taxon>Eukaryota</taxon>
        <taxon>Metazoa</taxon>
        <taxon>Chordata</taxon>
        <taxon>Craniata</taxon>
        <taxon>Vertebrata</taxon>
        <taxon>Euteleostomi</taxon>
        <taxon>Mammalia</taxon>
        <taxon>Eutheria</taxon>
        <taxon>Euarchontoglires</taxon>
        <taxon>Glires</taxon>
        <taxon>Rodentia</taxon>
        <taxon>Myomorpha</taxon>
        <taxon>Muroidea</taxon>
        <taxon>Cricetidae</taxon>
        <taxon>Arvicolinae</taxon>
        <taxon>Microtus</taxon>
    </lineage>
</organism>
<dbReference type="Pfam" id="PF22379">
    <property type="entry name" value="OB_MCM10"/>
    <property type="match status" value="1"/>
</dbReference>
<dbReference type="FunFam" id="2.40.50.140:FF:000167">
    <property type="entry name" value="Minichromosome maintenance 10 replication initiation factor"/>
    <property type="match status" value="1"/>
</dbReference>
<keyword evidence="13" id="KW-0238">DNA-binding</keyword>
<dbReference type="InterPro" id="IPR056791">
    <property type="entry name" value="Znf_Mcm10_C"/>
</dbReference>
<keyword evidence="5" id="KW-0597">Phosphoprotein</keyword>
<evidence type="ECO:0000313" key="20">
    <source>
        <dbReference type="Proteomes" id="UP000710432"/>
    </source>
</evidence>
<evidence type="ECO:0000256" key="10">
    <source>
        <dbReference type="ARBA" id="ARBA00022833"/>
    </source>
</evidence>
<evidence type="ECO:0000256" key="9">
    <source>
        <dbReference type="ARBA" id="ARBA00022771"/>
    </source>
</evidence>
<dbReference type="PANTHER" id="PTHR13454">
    <property type="entry name" value="PROTEIN MCM10 HOMOLOG"/>
    <property type="match status" value="1"/>
</dbReference>
<comment type="subunit">
    <text evidence="16">Self-associates. Interacts with ORC2. May interact with MCM2 and MCM6. Interacts with the DNA polymerase alpha subunit POLA1. Interacts with RECQL4; this interaction regulates RECQL4 unwinding activity. Interacts with WDHD1.</text>
</comment>
<feature type="domain" description="Replication factor Mcm10 C-terminal" evidence="18">
    <location>
        <begin position="514"/>
        <end position="881"/>
    </location>
</feature>
<keyword evidence="7" id="KW-0479">Metal-binding</keyword>
<dbReference type="GO" id="GO:0003688">
    <property type="term" value="F:DNA replication origin binding"/>
    <property type="evidence" value="ECO:0007669"/>
    <property type="project" value="TreeGrafter"/>
</dbReference>
<dbReference type="InterPro" id="IPR055065">
    <property type="entry name" value="OB_MCM10"/>
</dbReference>
<dbReference type="PANTHER" id="PTHR13454:SF11">
    <property type="entry name" value="PROTEIN MCM10 HOMOLOG"/>
    <property type="match status" value="1"/>
</dbReference>
<keyword evidence="9" id="KW-0863">Zinc-finger</keyword>
<dbReference type="GO" id="GO:0008270">
    <property type="term" value="F:zinc ion binding"/>
    <property type="evidence" value="ECO:0007669"/>
    <property type="project" value="UniProtKB-KW"/>
</dbReference>
<evidence type="ECO:0000256" key="8">
    <source>
        <dbReference type="ARBA" id="ARBA00022763"/>
    </source>
</evidence>
<keyword evidence="14" id="KW-0539">Nucleus</keyword>
<evidence type="ECO:0000313" key="19">
    <source>
        <dbReference type="EMBL" id="KAH0515627.1"/>
    </source>
</evidence>
<evidence type="ECO:0000256" key="1">
    <source>
        <dbReference type="ARBA" id="ARBA00004123"/>
    </source>
</evidence>
<evidence type="ECO:0000256" key="15">
    <source>
        <dbReference type="ARBA" id="ARBA00060252"/>
    </source>
</evidence>
<evidence type="ECO:0000256" key="13">
    <source>
        <dbReference type="ARBA" id="ARBA00023125"/>
    </source>
</evidence>
<dbReference type="FunFam" id="1.20.5.420:FF:000006">
    <property type="entry name" value="Minichromosome maintenance 10 replication initiation factor"/>
    <property type="match status" value="1"/>
</dbReference>
<evidence type="ECO:0000256" key="14">
    <source>
        <dbReference type="ARBA" id="ARBA00023242"/>
    </source>
</evidence>
<keyword evidence="12" id="KW-0175">Coiled coil</keyword>
<dbReference type="InterPro" id="IPR015408">
    <property type="entry name" value="Znf_Mcm10/DnaG"/>
</dbReference>
<dbReference type="Proteomes" id="UP000710432">
    <property type="component" value="Unassembled WGS sequence"/>
</dbReference>
<dbReference type="InterPro" id="IPR040184">
    <property type="entry name" value="Mcm10"/>
</dbReference>
<evidence type="ECO:0000256" key="3">
    <source>
        <dbReference type="ARBA" id="ARBA00017770"/>
    </source>
</evidence>
<dbReference type="GO" id="GO:0006974">
    <property type="term" value="P:DNA damage response"/>
    <property type="evidence" value="ECO:0007669"/>
    <property type="project" value="UniProtKB-KW"/>
</dbReference>
<name>A0A8J6GSG0_MICOH</name>
<evidence type="ECO:0000256" key="7">
    <source>
        <dbReference type="ARBA" id="ARBA00022723"/>
    </source>
</evidence>
<gene>
    <name evidence="19" type="ORF">LTLLF_129265</name>
</gene>
<dbReference type="Gene3D" id="1.20.5.420">
    <property type="entry name" value="Immunoglobulin FC, subunit C"/>
    <property type="match status" value="1"/>
</dbReference>
<protein>
    <recommendedName>
        <fullName evidence="3">Protein MCM10 homolog</fullName>
    </recommendedName>
</protein>
<evidence type="ECO:0000256" key="16">
    <source>
        <dbReference type="ARBA" id="ARBA00064836"/>
    </source>
</evidence>
<dbReference type="Pfam" id="PF24863">
    <property type="entry name" value="zf-CCCH_Mcm10"/>
    <property type="match status" value="1"/>
</dbReference>
<keyword evidence="10" id="KW-0862">Zinc</keyword>
<dbReference type="Gene3D" id="2.40.50.140">
    <property type="entry name" value="Nucleic acid-binding proteins"/>
    <property type="match status" value="1"/>
</dbReference>
<dbReference type="Pfam" id="PF09332">
    <property type="entry name" value="Mcm10"/>
    <property type="match status" value="1"/>
</dbReference>
<feature type="region of interest" description="Disordered" evidence="17">
    <location>
        <begin position="62"/>
        <end position="242"/>
    </location>
</feature>
<evidence type="ECO:0000256" key="2">
    <source>
        <dbReference type="ARBA" id="ARBA00009679"/>
    </source>
</evidence>
<dbReference type="SMART" id="SM01280">
    <property type="entry name" value="Mcm10"/>
    <property type="match status" value="1"/>
</dbReference>
<keyword evidence="6" id="KW-0235">DNA replication</keyword>
<dbReference type="GO" id="GO:0043596">
    <property type="term" value="C:nuclear replication fork"/>
    <property type="evidence" value="ECO:0007669"/>
    <property type="project" value="TreeGrafter"/>
</dbReference>
<dbReference type="Pfam" id="PF09329">
    <property type="entry name" value="zf-primase"/>
    <property type="match status" value="1"/>
</dbReference>
<reference evidence="19" key="1">
    <citation type="submission" date="2020-03" db="EMBL/GenBank/DDBJ databases">
        <title>Studies in the Genomics of Life Span.</title>
        <authorList>
            <person name="Glass D."/>
        </authorList>
    </citation>
    <scope>NUCLEOTIDE SEQUENCE</scope>
    <source>
        <strain evidence="19">LTLLF</strain>
        <tissue evidence="19">Muscle</tissue>
    </source>
</reference>
<comment type="similarity">
    <text evidence="2">Belongs to the MCM10 family.</text>
</comment>
<dbReference type="InterPro" id="IPR012340">
    <property type="entry name" value="NA-bd_OB-fold"/>
</dbReference>
<evidence type="ECO:0000256" key="5">
    <source>
        <dbReference type="ARBA" id="ARBA00022553"/>
    </source>
</evidence>
<evidence type="ECO:0000256" key="11">
    <source>
        <dbReference type="ARBA" id="ARBA00022843"/>
    </source>
</evidence>
<feature type="region of interest" description="Disordered" evidence="17">
    <location>
        <begin position="1"/>
        <end position="24"/>
    </location>
</feature>
<feature type="compositionally biased region" description="Low complexity" evidence="17">
    <location>
        <begin position="191"/>
        <end position="202"/>
    </location>
</feature>
<evidence type="ECO:0000256" key="12">
    <source>
        <dbReference type="ARBA" id="ARBA00023054"/>
    </source>
</evidence>
<dbReference type="GO" id="GO:0006270">
    <property type="term" value="P:DNA replication initiation"/>
    <property type="evidence" value="ECO:0007669"/>
    <property type="project" value="InterPro"/>
</dbReference>
<dbReference type="InterPro" id="IPR015411">
    <property type="entry name" value="Rep_factor_Mcm10_C"/>
</dbReference>
<evidence type="ECO:0000256" key="4">
    <source>
        <dbReference type="ARBA" id="ARBA00022499"/>
    </source>
</evidence>
<keyword evidence="11" id="KW-0832">Ubl conjugation</keyword>
<evidence type="ECO:0000256" key="17">
    <source>
        <dbReference type="SAM" id="MobiDB-lite"/>
    </source>
</evidence>
<dbReference type="EMBL" id="JAATJU010020839">
    <property type="protein sequence ID" value="KAH0515627.1"/>
    <property type="molecule type" value="Genomic_DNA"/>
</dbReference>
<sequence length="883" mass="98186">MSGSAQFRCSQSEASSLGERVTSEAGRSPVVIFGAFLCGPGRDGVLVEEDDLSLLASLLEENEAASPCHSEENNSLSPEGGEPDEFDELFDADGDGESYTEEADSGEEGKKESQEENLATLFGDVGDLTDDEQVENKVLPVPAPSQEKTNQELQDELKKLQEQMKSLQEQLKAASIKQPPSIALLHKSPEPRSSSPRPKSAPLPQTVPGNKPSGMTRNQSAGTPGNSEERAPQVPQVSVEAFSGLRLRRPRVSSTEMDRKMTGRKLIRLSQIKEKMATENLEETDWVTFGVILRKVTPQSTNSGKTFSIWKLNDLRDLTRCVSLFLFGEVHKDLWKTEQGTVIGLLNANPMKPKEGSEEVCLSIDHPQKVLIMGEAMDLGTCKAKKKNGEPCTQIVNLHDCEYCQYHIQAQYKKLSAKRSDLQSTFSGGRIPKKFRKGTSLKERLCQDGFYYGGVSSESFAASMAAAMAPKKKVQTTLTNLVVRGTNSIIQETKQKLGIPQKSLSCSEEFRELMALPTFGARNLKHLAKAQSSGVMGSPKPAIQSISASALLKQQKQQMLEMRKRKSEEIQQRLGYCSQSLLVQEIGMTLGRFLQSSTEVQSPAVPCSSQQSAAQSPRIGAEFPRLEKTTATRMPKLGRGISEGDDVLFFDESPPPKPKLGAAAEAKKLAAIAKLRAKGQILTKTDPNSIVRKQMCPQDVLEVKERAEKSNMVSPEEDELEPARKKRREQLAYLESDEFQRILKAKSKHTDILKEAEAELQKSYFEPLVKKEQMEEKMRNIREVKCRVVTCRTCAYTHFKPLETCISEQHNLHWHDGMKRFFKCPCGNRTISLDRLPNKHCSNCGLYKWERDGMLKEKTGPKIGGETLMPRGEEHAKFLNSLK</sequence>